<keyword evidence="3" id="KW-1185">Reference proteome</keyword>
<dbReference type="STRING" id="155417.A0A4Q4T914"/>
<accession>A0A4Q4T914</accession>
<comment type="caution">
    <text evidence="2">The sequence shown here is derived from an EMBL/GenBank/DDBJ whole genome shotgun (WGS) entry which is preliminary data.</text>
</comment>
<evidence type="ECO:0000313" key="2">
    <source>
        <dbReference type="EMBL" id="RYP02242.1"/>
    </source>
</evidence>
<dbReference type="EMBL" id="QJNU01000324">
    <property type="protein sequence ID" value="RYP02242.1"/>
    <property type="molecule type" value="Genomic_DNA"/>
</dbReference>
<gene>
    <name evidence="2" type="ORF">DL764_005884</name>
</gene>
<reference evidence="2 3" key="1">
    <citation type="submission" date="2018-06" db="EMBL/GenBank/DDBJ databases">
        <title>Complete Genomes of Monosporascus.</title>
        <authorList>
            <person name="Robinson A.J."/>
            <person name="Natvig D.O."/>
        </authorList>
    </citation>
    <scope>NUCLEOTIDE SEQUENCE [LARGE SCALE GENOMIC DNA]</scope>
    <source>
        <strain evidence="2 3">CBS 110550</strain>
    </source>
</reference>
<feature type="region of interest" description="Disordered" evidence="1">
    <location>
        <begin position="69"/>
        <end position="98"/>
    </location>
</feature>
<name>A0A4Q4T914_9PEZI</name>
<evidence type="ECO:0000313" key="3">
    <source>
        <dbReference type="Proteomes" id="UP000293360"/>
    </source>
</evidence>
<sequence length="438" mass="49279">MLRDQKVSEVNLFSSSVSWLSRKGRGTQVTPSAIGTIIGGLADERLVFTVDSVIDRKTSHRTQRKWQTFLNRSPSQDKGPVPKPHAGRPGPGAYHWSPGSSRRPNVEFLFVVLEAVVLEDELVNNLQPEADMWGTLRPPKTWKGFCSGERVGDVFRYKNGTATRAPEYNWFRPGPGQLGGIVRWNFAALDENGCAYPTYEPCPPHTTRTVFDCGPFLPTVINLRDASVNPMNEEEDGDYHVDEEWEGVDESEDESNHVDVDMGGSSSFNESEGQNIDPTDCTMYEYMDWHSEGDDEFWFRMRFEHDSGVSRISVGDDAELCVAAFNPTWVPTIVSESYLHPQIKQASRGLGGDMATLIGLLALTQAPGHCGNAFAPGVWKRNNWGGKRHPNASPRREDQRRGVIVHIAWLPGQDLHEAWWNLREFELHGVAVRERWND</sequence>
<dbReference type="AlphaFoldDB" id="A0A4Q4T914"/>
<evidence type="ECO:0000256" key="1">
    <source>
        <dbReference type="SAM" id="MobiDB-lite"/>
    </source>
</evidence>
<organism evidence="2 3">
    <name type="scientific">Monosporascus ibericus</name>
    <dbReference type="NCBI Taxonomy" id="155417"/>
    <lineage>
        <taxon>Eukaryota</taxon>
        <taxon>Fungi</taxon>
        <taxon>Dikarya</taxon>
        <taxon>Ascomycota</taxon>
        <taxon>Pezizomycotina</taxon>
        <taxon>Sordariomycetes</taxon>
        <taxon>Xylariomycetidae</taxon>
        <taxon>Xylariales</taxon>
        <taxon>Xylariales incertae sedis</taxon>
        <taxon>Monosporascus</taxon>
    </lineage>
</organism>
<protein>
    <submittedName>
        <fullName evidence="2">Uncharacterized protein</fullName>
    </submittedName>
</protein>
<dbReference type="OrthoDB" id="5243686at2759"/>
<dbReference type="Proteomes" id="UP000293360">
    <property type="component" value="Unassembled WGS sequence"/>
</dbReference>
<proteinExistence type="predicted"/>